<comment type="similarity">
    <text evidence="3 12">Belongs to the TPP enzyme family.</text>
</comment>
<evidence type="ECO:0000256" key="2">
    <source>
        <dbReference type="ARBA" id="ARBA00001964"/>
    </source>
</evidence>
<sequence>MEDQVTISEYLFLRLAQLGAGSVHGVPGDYNLAALDYVTRTGLRWVGNANELNAGYAADAYARVKGIGVLFTPFGPGELSALNAIAGAYAEKAPVVHIVGTPPRWTQKAGTRVHHSLGDGNFSVFADMYKAVTVAQADLSNPATAVDLIDLTLQQCILHSLPVYFTLPADMALVKVPVPTASINVENPDYHKHSEDQAVEVLIANLQNSKRPLLLVDGLTARFRVRQELNQLVRLTGIPTLATPFGNGLVDSSYPNYHGIYHGQAGPDDHFTWVQGCDLVLRFGPLDSDLNTFAFTTLPNAKVTVTFDKFNVHFGEDLKGQVKDHGRQSIKSLLRSLLLRLKDLNLPTPEAFPHNPSSPQELLKIRPLQPDEVKIDQDNFWLRMSEFLKPGDHVMLETGTALHGGLDIALPDDCTVTWSAIWGSIGYMLAGAQGASLAHRELVEQGVKSRGRTILFEGEGSLQMAAQAISDMIRNKLDVTIFILNNNGYTIERLFHGFDEGYNDIQPWRYLEGALYFGAPLTDSHYPVINKRAGTWGELLSALQDPEVQKGKGLTMVEVIMDADDFPTSLRTFGEVYMEKQKKLMKENSIVGKLFLKIP</sequence>
<evidence type="ECO:0000313" key="16">
    <source>
        <dbReference type="EMBL" id="KAF4436316.1"/>
    </source>
</evidence>
<dbReference type="Pfam" id="PF00205">
    <property type="entry name" value="TPP_enzyme_M"/>
    <property type="match status" value="1"/>
</dbReference>
<dbReference type="CDD" id="cd07038">
    <property type="entry name" value="TPP_PYR_PDC_IPDC_like"/>
    <property type="match status" value="1"/>
</dbReference>
<dbReference type="Proteomes" id="UP000605986">
    <property type="component" value="Unassembled WGS sequence"/>
</dbReference>
<comment type="caution">
    <text evidence="16">The sequence shown here is derived from an EMBL/GenBank/DDBJ whole genome shotgun (WGS) entry which is preliminary data.</text>
</comment>
<evidence type="ECO:0000256" key="4">
    <source>
        <dbReference type="ARBA" id="ARBA00013202"/>
    </source>
</evidence>
<dbReference type="FunFam" id="3.40.50.970:FF:000024">
    <property type="entry name" value="Pyruvate decarboxylase isozyme"/>
    <property type="match status" value="1"/>
</dbReference>
<protein>
    <recommendedName>
        <fullName evidence="5">Pyruvate decarboxylase</fullName>
        <ecNumber evidence="4">4.1.1.1</ecNumber>
    </recommendedName>
</protein>
<name>A0A8H4JQE4_9HYPO</name>
<dbReference type="OrthoDB" id="308383at2759"/>
<evidence type="ECO:0000259" key="15">
    <source>
        <dbReference type="Pfam" id="PF02776"/>
    </source>
</evidence>
<dbReference type="InterPro" id="IPR029035">
    <property type="entry name" value="DHS-like_NAD/FAD-binding_dom"/>
</dbReference>
<evidence type="ECO:0000259" key="13">
    <source>
        <dbReference type="Pfam" id="PF00205"/>
    </source>
</evidence>
<dbReference type="FunFam" id="3.40.50.970:FF:000019">
    <property type="entry name" value="Pyruvate decarboxylase isozyme"/>
    <property type="match status" value="1"/>
</dbReference>
<keyword evidence="6 11" id="KW-0479">Metal-binding</keyword>
<keyword evidence="9 12" id="KW-0786">Thiamine pyrophosphate</keyword>
<evidence type="ECO:0000256" key="9">
    <source>
        <dbReference type="ARBA" id="ARBA00023052"/>
    </source>
</evidence>
<feature type="binding site" evidence="11">
    <location>
        <position position="486"/>
    </location>
    <ligand>
        <name>Mg(2+)</name>
        <dbReference type="ChEBI" id="CHEBI:18420"/>
    </ligand>
</feature>
<comment type="cofactor">
    <cofactor evidence="2">
        <name>thiamine diphosphate</name>
        <dbReference type="ChEBI" id="CHEBI:58937"/>
    </cofactor>
</comment>
<feature type="domain" description="Thiamine pyrophosphate enzyme N-terminal TPP-binding" evidence="15">
    <location>
        <begin position="6"/>
        <end position="111"/>
    </location>
</feature>
<evidence type="ECO:0000256" key="7">
    <source>
        <dbReference type="ARBA" id="ARBA00022793"/>
    </source>
</evidence>
<feature type="binding site" evidence="11">
    <location>
        <position position="488"/>
    </location>
    <ligand>
        <name>Mg(2+)</name>
        <dbReference type="ChEBI" id="CHEBI:18420"/>
    </ligand>
</feature>
<dbReference type="SUPFAM" id="SSF52467">
    <property type="entry name" value="DHS-like NAD/FAD-binding domain"/>
    <property type="match status" value="1"/>
</dbReference>
<evidence type="ECO:0000256" key="6">
    <source>
        <dbReference type="ARBA" id="ARBA00022723"/>
    </source>
</evidence>
<dbReference type="InterPro" id="IPR029061">
    <property type="entry name" value="THDP-binding"/>
</dbReference>
<proteinExistence type="inferred from homology"/>
<keyword evidence="17" id="KW-1185">Reference proteome</keyword>
<gene>
    <name evidence="16" type="ORF">F53441_13297</name>
</gene>
<accession>A0A8H4JQE4</accession>
<dbReference type="InterPro" id="IPR047213">
    <property type="entry name" value="TPP_PYR_PDC_IPDC-like"/>
</dbReference>
<dbReference type="Pfam" id="PF02775">
    <property type="entry name" value="TPP_enzyme_C"/>
    <property type="match status" value="1"/>
</dbReference>
<evidence type="ECO:0000256" key="1">
    <source>
        <dbReference type="ARBA" id="ARBA00001041"/>
    </source>
</evidence>
<dbReference type="InterPro" id="IPR047214">
    <property type="entry name" value="TPP_PDC_IPDC"/>
</dbReference>
<keyword evidence="8 11" id="KW-0460">Magnesium</keyword>
<dbReference type="InterPro" id="IPR012001">
    <property type="entry name" value="Thiamin_PyroP_enz_TPP-bd_dom"/>
</dbReference>
<evidence type="ECO:0000259" key="14">
    <source>
        <dbReference type="Pfam" id="PF02775"/>
    </source>
</evidence>
<keyword evidence="7" id="KW-0210">Decarboxylase</keyword>
<dbReference type="PANTHER" id="PTHR43452:SF11">
    <property type="entry name" value="PYRUVATE DECARBOXYLASE"/>
    <property type="match status" value="1"/>
</dbReference>
<dbReference type="GO" id="GO:0005829">
    <property type="term" value="C:cytosol"/>
    <property type="evidence" value="ECO:0007669"/>
    <property type="project" value="TreeGrafter"/>
</dbReference>
<dbReference type="GO" id="GO:0000287">
    <property type="term" value="F:magnesium ion binding"/>
    <property type="evidence" value="ECO:0007669"/>
    <property type="project" value="InterPro"/>
</dbReference>
<evidence type="ECO:0000256" key="12">
    <source>
        <dbReference type="RuleBase" id="RU362132"/>
    </source>
</evidence>
<dbReference type="Gene3D" id="3.40.50.1220">
    <property type="entry name" value="TPP-binding domain"/>
    <property type="match status" value="1"/>
</dbReference>
<dbReference type="GO" id="GO:0000949">
    <property type="term" value="P:aromatic amino acid family catabolic process to alcohol via Ehrlich pathway"/>
    <property type="evidence" value="ECO:0007669"/>
    <property type="project" value="TreeGrafter"/>
</dbReference>
<dbReference type="EC" id="4.1.1.1" evidence="4"/>
<dbReference type="PIRSF" id="PIRSF036565">
    <property type="entry name" value="Pyruvt_ip_decrb"/>
    <property type="match status" value="1"/>
</dbReference>
<evidence type="ECO:0000256" key="10">
    <source>
        <dbReference type="ARBA" id="ARBA00023239"/>
    </source>
</evidence>
<dbReference type="CDD" id="cd02005">
    <property type="entry name" value="TPP_PDC_IPDC"/>
    <property type="match status" value="1"/>
</dbReference>
<dbReference type="InterPro" id="IPR012110">
    <property type="entry name" value="PDC/IPDC-like"/>
</dbReference>
<dbReference type="GO" id="GO:0005634">
    <property type="term" value="C:nucleus"/>
    <property type="evidence" value="ECO:0007669"/>
    <property type="project" value="TreeGrafter"/>
</dbReference>
<comment type="cofactor">
    <cofactor evidence="11">
        <name>Mg(2+)</name>
        <dbReference type="ChEBI" id="CHEBI:18420"/>
    </cofactor>
    <text evidence="11">Binds 1 Mg(2+) per subunit.</text>
</comment>
<dbReference type="InterPro" id="IPR011766">
    <property type="entry name" value="TPP_enzyme_TPP-bd"/>
</dbReference>
<dbReference type="GO" id="GO:0030976">
    <property type="term" value="F:thiamine pyrophosphate binding"/>
    <property type="evidence" value="ECO:0007669"/>
    <property type="project" value="InterPro"/>
</dbReference>
<feature type="domain" description="Thiamine pyrophosphate enzyme TPP-binding" evidence="14">
    <location>
        <begin position="417"/>
        <end position="494"/>
    </location>
</feature>
<dbReference type="Pfam" id="PF02776">
    <property type="entry name" value="TPP_enzyme_N"/>
    <property type="match status" value="1"/>
</dbReference>
<comment type="catalytic activity">
    <reaction evidence="1">
        <text>a 2-oxocarboxylate + H(+) = an aldehyde + CO2</text>
        <dbReference type="Rhea" id="RHEA:11628"/>
        <dbReference type="ChEBI" id="CHEBI:15378"/>
        <dbReference type="ChEBI" id="CHEBI:16526"/>
        <dbReference type="ChEBI" id="CHEBI:17478"/>
        <dbReference type="ChEBI" id="CHEBI:35179"/>
        <dbReference type="EC" id="4.1.1.1"/>
    </reaction>
</comment>
<feature type="domain" description="Thiamine pyrophosphate enzyme central" evidence="13">
    <location>
        <begin position="202"/>
        <end position="311"/>
    </location>
</feature>
<evidence type="ECO:0000256" key="3">
    <source>
        <dbReference type="ARBA" id="ARBA00007812"/>
    </source>
</evidence>
<evidence type="ECO:0000256" key="11">
    <source>
        <dbReference type="PIRSR" id="PIRSR036565-2"/>
    </source>
</evidence>
<evidence type="ECO:0000256" key="8">
    <source>
        <dbReference type="ARBA" id="ARBA00022842"/>
    </source>
</evidence>
<dbReference type="InterPro" id="IPR012000">
    <property type="entry name" value="Thiamin_PyroP_enz_cen_dom"/>
</dbReference>
<evidence type="ECO:0000256" key="5">
    <source>
        <dbReference type="ARBA" id="ARBA00014422"/>
    </source>
</evidence>
<dbReference type="SUPFAM" id="SSF52518">
    <property type="entry name" value="Thiamin diphosphate-binding fold (THDP-binding)"/>
    <property type="match status" value="2"/>
</dbReference>
<organism evidence="16 17">
    <name type="scientific">Fusarium austroafricanum</name>
    <dbReference type="NCBI Taxonomy" id="2364996"/>
    <lineage>
        <taxon>Eukaryota</taxon>
        <taxon>Fungi</taxon>
        <taxon>Dikarya</taxon>
        <taxon>Ascomycota</taxon>
        <taxon>Pezizomycotina</taxon>
        <taxon>Sordariomycetes</taxon>
        <taxon>Hypocreomycetidae</taxon>
        <taxon>Hypocreales</taxon>
        <taxon>Nectriaceae</taxon>
        <taxon>Fusarium</taxon>
        <taxon>Fusarium concolor species complex</taxon>
    </lineage>
</organism>
<dbReference type="EMBL" id="JAADJG010000810">
    <property type="protein sequence ID" value="KAF4436316.1"/>
    <property type="molecule type" value="Genomic_DNA"/>
</dbReference>
<dbReference type="PANTHER" id="PTHR43452">
    <property type="entry name" value="PYRUVATE DECARBOXYLASE"/>
    <property type="match status" value="1"/>
</dbReference>
<reference evidence="16" key="1">
    <citation type="submission" date="2020-01" db="EMBL/GenBank/DDBJ databases">
        <title>Identification and distribution of gene clusters putatively required for synthesis of sphingolipid metabolism inhibitors in phylogenetically diverse species of the filamentous fungus Fusarium.</title>
        <authorList>
            <person name="Kim H.-S."/>
            <person name="Busman M."/>
            <person name="Brown D.W."/>
            <person name="Divon H."/>
            <person name="Uhlig S."/>
            <person name="Proctor R.H."/>
        </authorList>
    </citation>
    <scope>NUCLEOTIDE SEQUENCE</scope>
    <source>
        <strain evidence="16">NRRL 53441</strain>
    </source>
</reference>
<dbReference type="GO" id="GO:0004737">
    <property type="term" value="F:pyruvate decarboxylase activity"/>
    <property type="evidence" value="ECO:0007669"/>
    <property type="project" value="UniProtKB-EC"/>
</dbReference>
<evidence type="ECO:0000313" key="17">
    <source>
        <dbReference type="Proteomes" id="UP000605986"/>
    </source>
</evidence>
<dbReference type="Gene3D" id="3.40.50.970">
    <property type="match status" value="2"/>
</dbReference>
<keyword evidence="10" id="KW-0456">Lyase</keyword>
<dbReference type="AlphaFoldDB" id="A0A8H4JQE4"/>